<accession>A0ABD1U4X3</accession>
<dbReference type="SUPFAM" id="SSF52540">
    <property type="entry name" value="P-loop containing nucleoside triphosphate hydrolases"/>
    <property type="match status" value="1"/>
</dbReference>
<keyword evidence="3" id="KW-0378">Hydrolase</keyword>
<feature type="chain" id="PRO_5044843403" evidence="7">
    <location>
        <begin position="19"/>
        <end position="104"/>
    </location>
</feature>
<keyword evidence="5" id="KW-0067">ATP-binding</keyword>
<dbReference type="AlphaFoldDB" id="A0ABD1U4X3"/>
<evidence type="ECO:0000256" key="7">
    <source>
        <dbReference type="SAM" id="SignalP"/>
    </source>
</evidence>
<keyword evidence="2" id="KW-0547">Nucleotide-binding</keyword>
<evidence type="ECO:0000313" key="10">
    <source>
        <dbReference type="Proteomes" id="UP001604277"/>
    </source>
</evidence>
<feature type="signal peptide" evidence="7">
    <location>
        <begin position="1"/>
        <end position="18"/>
    </location>
</feature>
<dbReference type="InterPro" id="IPR049730">
    <property type="entry name" value="SNF2/RAD54-like_C"/>
</dbReference>
<comment type="subcellular location">
    <subcellularLocation>
        <location evidence="1">Nucleus</location>
    </subcellularLocation>
</comment>
<evidence type="ECO:0000256" key="2">
    <source>
        <dbReference type="ARBA" id="ARBA00022741"/>
    </source>
</evidence>
<evidence type="ECO:0000256" key="1">
    <source>
        <dbReference type="ARBA" id="ARBA00004123"/>
    </source>
</evidence>
<dbReference type="GO" id="GO:0004386">
    <property type="term" value="F:helicase activity"/>
    <property type="evidence" value="ECO:0007669"/>
    <property type="project" value="UniProtKB-KW"/>
</dbReference>
<sequence>MNGTKFITKLFWLADALGERVLVFSTIIDPLVFIKQQLGYHFSWKEGREVLYMDGQLDVNQHQHFISSFNDFSSEAKVLCASTKACSEGINLIGASRVVLLDTT</sequence>
<reference evidence="10" key="1">
    <citation type="submission" date="2024-07" db="EMBL/GenBank/DDBJ databases">
        <title>Two chromosome-level genome assemblies of Korean endemic species Abeliophyllum distichum and Forsythia ovata (Oleaceae).</title>
        <authorList>
            <person name="Jang H."/>
        </authorList>
    </citation>
    <scope>NUCLEOTIDE SEQUENCE [LARGE SCALE GENOMIC DNA]</scope>
</reference>
<evidence type="ECO:0000313" key="9">
    <source>
        <dbReference type="EMBL" id="KAL2520059.1"/>
    </source>
</evidence>
<protein>
    <submittedName>
        <fullName evidence="9">SNF2 domain-containing protein CLASSY 3</fullName>
    </submittedName>
</protein>
<dbReference type="EMBL" id="JBFOLJ010000007">
    <property type="protein sequence ID" value="KAL2520059.1"/>
    <property type="molecule type" value="Genomic_DNA"/>
</dbReference>
<dbReference type="GO" id="GO:0005634">
    <property type="term" value="C:nucleus"/>
    <property type="evidence" value="ECO:0007669"/>
    <property type="project" value="UniProtKB-SubCell"/>
</dbReference>
<dbReference type="Gene3D" id="3.40.50.300">
    <property type="entry name" value="P-loop containing nucleotide triphosphate hydrolases"/>
    <property type="match status" value="1"/>
</dbReference>
<evidence type="ECO:0000256" key="5">
    <source>
        <dbReference type="ARBA" id="ARBA00022840"/>
    </source>
</evidence>
<evidence type="ECO:0000259" key="8">
    <source>
        <dbReference type="Pfam" id="PF00271"/>
    </source>
</evidence>
<evidence type="ECO:0000256" key="3">
    <source>
        <dbReference type="ARBA" id="ARBA00022801"/>
    </source>
</evidence>
<keyword evidence="4" id="KW-0347">Helicase</keyword>
<dbReference type="CDD" id="cd18793">
    <property type="entry name" value="SF2_C_SNF"/>
    <property type="match status" value="1"/>
</dbReference>
<keyword evidence="7" id="KW-0732">Signal</keyword>
<keyword evidence="10" id="KW-1185">Reference proteome</keyword>
<dbReference type="Proteomes" id="UP001604277">
    <property type="component" value="Unassembled WGS sequence"/>
</dbReference>
<dbReference type="Pfam" id="PF00271">
    <property type="entry name" value="Helicase_C"/>
    <property type="match status" value="1"/>
</dbReference>
<keyword evidence="6" id="KW-0539">Nucleus</keyword>
<comment type="caution">
    <text evidence="9">The sequence shown here is derived from an EMBL/GenBank/DDBJ whole genome shotgun (WGS) entry which is preliminary data.</text>
</comment>
<dbReference type="GO" id="GO:0016787">
    <property type="term" value="F:hydrolase activity"/>
    <property type="evidence" value="ECO:0007669"/>
    <property type="project" value="UniProtKB-KW"/>
</dbReference>
<proteinExistence type="predicted"/>
<dbReference type="InterPro" id="IPR044567">
    <property type="entry name" value="CLSY/DRD1"/>
</dbReference>
<evidence type="ECO:0000256" key="6">
    <source>
        <dbReference type="ARBA" id="ARBA00023242"/>
    </source>
</evidence>
<organism evidence="9 10">
    <name type="scientific">Forsythia ovata</name>
    <dbReference type="NCBI Taxonomy" id="205694"/>
    <lineage>
        <taxon>Eukaryota</taxon>
        <taxon>Viridiplantae</taxon>
        <taxon>Streptophyta</taxon>
        <taxon>Embryophyta</taxon>
        <taxon>Tracheophyta</taxon>
        <taxon>Spermatophyta</taxon>
        <taxon>Magnoliopsida</taxon>
        <taxon>eudicotyledons</taxon>
        <taxon>Gunneridae</taxon>
        <taxon>Pentapetalae</taxon>
        <taxon>asterids</taxon>
        <taxon>lamiids</taxon>
        <taxon>Lamiales</taxon>
        <taxon>Oleaceae</taxon>
        <taxon>Forsythieae</taxon>
        <taxon>Forsythia</taxon>
    </lineage>
</organism>
<dbReference type="InterPro" id="IPR027417">
    <property type="entry name" value="P-loop_NTPase"/>
</dbReference>
<dbReference type="InterPro" id="IPR001650">
    <property type="entry name" value="Helicase_C-like"/>
</dbReference>
<dbReference type="PANTHER" id="PTHR45821">
    <property type="entry name" value="SNF2 DOMAIN-CONTAINING PROTEIN CLASSY 2-RELATED"/>
    <property type="match status" value="1"/>
</dbReference>
<dbReference type="GO" id="GO:0005524">
    <property type="term" value="F:ATP binding"/>
    <property type="evidence" value="ECO:0007669"/>
    <property type="project" value="UniProtKB-KW"/>
</dbReference>
<feature type="domain" description="Helicase C-terminal" evidence="8">
    <location>
        <begin position="14"/>
        <end position="103"/>
    </location>
</feature>
<evidence type="ECO:0000256" key="4">
    <source>
        <dbReference type="ARBA" id="ARBA00022806"/>
    </source>
</evidence>
<name>A0ABD1U4X3_9LAMI</name>
<gene>
    <name evidence="9" type="ORF">Fot_23982</name>
</gene>
<dbReference type="PANTHER" id="PTHR45821:SF5">
    <property type="entry name" value="SNF2 DOMAIN-CONTAINING PROTEIN CLASSY 4"/>
    <property type="match status" value="1"/>
</dbReference>